<evidence type="ECO:0000256" key="1">
    <source>
        <dbReference type="ARBA" id="ARBA00009981"/>
    </source>
</evidence>
<dbReference type="AlphaFoldDB" id="A0A0M2UXP4"/>
<protein>
    <recommendedName>
        <fullName evidence="2">Antitoxin</fullName>
    </recommendedName>
</protein>
<organism evidence="4 5">
    <name type="scientific">Candidatus Brocadia fulgida</name>
    <dbReference type="NCBI Taxonomy" id="380242"/>
    <lineage>
        <taxon>Bacteria</taxon>
        <taxon>Pseudomonadati</taxon>
        <taxon>Planctomycetota</taxon>
        <taxon>Candidatus Brocadiia</taxon>
        <taxon>Candidatus Brocadiales</taxon>
        <taxon>Candidatus Brocadiaceae</taxon>
        <taxon>Candidatus Brocadia</taxon>
    </lineage>
</organism>
<dbReference type="SUPFAM" id="SSF143120">
    <property type="entry name" value="YefM-like"/>
    <property type="match status" value="1"/>
</dbReference>
<sequence length="64" mass="7577">MTLHPQIIEKDGKKEFVVLSYEEFLQIEEALEDFEDLKELRKEKEESKDQPTTPLDKVAKELNL</sequence>
<comment type="caution">
    <text evidence="4">The sequence shown here is derived from an EMBL/GenBank/DDBJ whole genome shotgun (WGS) entry which is preliminary data.</text>
</comment>
<evidence type="ECO:0000256" key="3">
    <source>
        <dbReference type="SAM" id="MobiDB-lite"/>
    </source>
</evidence>
<comment type="function">
    <text evidence="2">Antitoxin component of a type II toxin-antitoxin (TA) system.</text>
</comment>
<evidence type="ECO:0000313" key="4">
    <source>
        <dbReference type="EMBL" id="KKO20345.1"/>
    </source>
</evidence>
<evidence type="ECO:0000313" key="5">
    <source>
        <dbReference type="Proteomes" id="UP000034954"/>
    </source>
</evidence>
<evidence type="ECO:0000256" key="2">
    <source>
        <dbReference type="RuleBase" id="RU362080"/>
    </source>
</evidence>
<dbReference type="InterPro" id="IPR006442">
    <property type="entry name" value="Antitoxin_Phd/YefM"/>
</dbReference>
<proteinExistence type="inferred from homology"/>
<dbReference type="EMBL" id="LAQJ01000112">
    <property type="protein sequence ID" value="KKO20345.1"/>
    <property type="molecule type" value="Genomic_DNA"/>
</dbReference>
<accession>A0A0M2UXP4</accession>
<dbReference type="InterPro" id="IPR036165">
    <property type="entry name" value="YefM-like_sf"/>
</dbReference>
<gene>
    <name evidence="4" type="ORF">BROFUL_00927</name>
</gene>
<dbReference type="Proteomes" id="UP000034954">
    <property type="component" value="Unassembled WGS sequence"/>
</dbReference>
<feature type="region of interest" description="Disordered" evidence="3">
    <location>
        <begin position="41"/>
        <end position="64"/>
    </location>
</feature>
<name>A0A0M2UXP4_9BACT</name>
<reference evidence="4 5" key="1">
    <citation type="journal article" date="2013" name="BMC Microbiol.">
        <title>Identification of the type II cytochrome c maturation pathway in anammox bacteria by comparative genomics.</title>
        <authorList>
            <person name="Ferousi C."/>
            <person name="Speth D.R."/>
            <person name="Reimann J."/>
            <person name="Op den Camp H.J."/>
            <person name="Allen J.W."/>
            <person name="Keltjens J.T."/>
            <person name="Jetten M.S."/>
        </authorList>
    </citation>
    <scope>NUCLEOTIDE SEQUENCE [LARGE SCALE GENOMIC DNA]</scope>
    <source>
        <strain evidence="4">RU1</strain>
    </source>
</reference>
<keyword evidence="5" id="KW-1185">Reference proteome</keyword>
<comment type="similarity">
    <text evidence="1 2">Belongs to the phD/YefM antitoxin family.</text>
</comment>
<dbReference type="Pfam" id="PF02604">
    <property type="entry name" value="PhdYeFM_antitox"/>
    <property type="match status" value="1"/>
</dbReference>